<keyword evidence="3" id="KW-0540">Nuclease</keyword>
<proteinExistence type="inferred from homology"/>
<dbReference type="PANTHER" id="PTHR33653:SF1">
    <property type="entry name" value="RIBONUCLEASE VAPC2"/>
    <property type="match status" value="1"/>
</dbReference>
<evidence type="ECO:0000256" key="1">
    <source>
        <dbReference type="ARBA" id="ARBA00001946"/>
    </source>
</evidence>
<dbReference type="GO" id="GO:0046872">
    <property type="term" value="F:metal ion binding"/>
    <property type="evidence" value="ECO:0007669"/>
    <property type="project" value="UniProtKB-KW"/>
</dbReference>
<evidence type="ECO:0000259" key="8">
    <source>
        <dbReference type="Pfam" id="PF01850"/>
    </source>
</evidence>
<dbReference type="InterPro" id="IPR002716">
    <property type="entry name" value="PIN_dom"/>
</dbReference>
<organism evidence="9 10">
    <name type="scientific">Pontiella sulfatireligans</name>
    <dbReference type="NCBI Taxonomy" id="2750658"/>
    <lineage>
        <taxon>Bacteria</taxon>
        <taxon>Pseudomonadati</taxon>
        <taxon>Kiritimatiellota</taxon>
        <taxon>Kiritimatiellia</taxon>
        <taxon>Kiritimatiellales</taxon>
        <taxon>Pontiellaceae</taxon>
        <taxon>Pontiella</taxon>
    </lineage>
</organism>
<protein>
    <submittedName>
        <fullName evidence="9">Toxin FitB</fullName>
    </submittedName>
</protein>
<comment type="similarity">
    <text evidence="7">Belongs to the PINc/VapC protein family.</text>
</comment>
<accession>A0A6C2UHS9</accession>
<dbReference type="AlphaFoldDB" id="A0A6C2UHS9"/>
<evidence type="ECO:0000313" key="10">
    <source>
        <dbReference type="Proteomes" id="UP000346198"/>
    </source>
</evidence>
<evidence type="ECO:0000256" key="2">
    <source>
        <dbReference type="ARBA" id="ARBA00022649"/>
    </source>
</evidence>
<keyword evidence="4" id="KW-0479">Metal-binding</keyword>
<feature type="domain" description="PIN" evidence="8">
    <location>
        <begin position="3"/>
        <end position="124"/>
    </location>
</feature>
<dbReference type="Gene3D" id="3.40.50.1010">
    <property type="entry name" value="5'-nuclease"/>
    <property type="match status" value="1"/>
</dbReference>
<reference evidence="9 10" key="1">
    <citation type="submission" date="2019-04" db="EMBL/GenBank/DDBJ databases">
        <authorList>
            <person name="Van Vliet M D."/>
        </authorList>
    </citation>
    <scope>NUCLEOTIDE SEQUENCE [LARGE SCALE GENOMIC DNA]</scope>
    <source>
        <strain evidence="9 10">F21</strain>
    </source>
</reference>
<dbReference type="Pfam" id="PF01850">
    <property type="entry name" value="PIN"/>
    <property type="match status" value="1"/>
</dbReference>
<dbReference type="RefSeq" id="WP_136060819.1">
    <property type="nucleotide sequence ID" value="NZ_CAAHFH010000001.1"/>
</dbReference>
<comment type="cofactor">
    <cofactor evidence="1">
        <name>Mg(2+)</name>
        <dbReference type="ChEBI" id="CHEBI:18420"/>
    </cofactor>
</comment>
<evidence type="ECO:0000256" key="4">
    <source>
        <dbReference type="ARBA" id="ARBA00022723"/>
    </source>
</evidence>
<evidence type="ECO:0000313" key="9">
    <source>
        <dbReference type="EMBL" id="VGO19423.1"/>
    </source>
</evidence>
<sequence length="139" mass="15226">MKYLLDTCLLSELIKPTPSTSVLEWVGEQDETGLFISVLTLGEIHKEIGKLPNGRKKLRLQAWIDHDLCARFKGRIIEIDAEVAETWGSISAKTEGKEKKLPAIDGLLAATALAKGLTVITRNTKDIGSSGAQTLNPWK</sequence>
<dbReference type="Proteomes" id="UP000346198">
    <property type="component" value="Unassembled WGS sequence"/>
</dbReference>
<dbReference type="InterPro" id="IPR029060">
    <property type="entry name" value="PIN-like_dom_sf"/>
</dbReference>
<keyword evidence="6" id="KW-0460">Magnesium</keyword>
<evidence type="ECO:0000256" key="6">
    <source>
        <dbReference type="ARBA" id="ARBA00022842"/>
    </source>
</evidence>
<dbReference type="InterPro" id="IPR050556">
    <property type="entry name" value="Type_II_TA_system_RNase"/>
</dbReference>
<evidence type="ECO:0000256" key="7">
    <source>
        <dbReference type="ARBA" id="ARBA00038093"/>
    </source>
</evidence>
<gene>
    <name evidence="9" type="primary">fitB</name>
    <name evidence="9" type="ORF">SCARR_01481</name>
</gene>
<evidence type="ECO:0000256" key="3">
    <source>
        <dbReference type="ARBA" id="ARBA00022722"/>
    </source>
</evidence>
<dbReference type="GO" id="GO:0004518">
    <property type="term" value="F:nuclease activity"/>
    <property type="evidence" value="ECO:0007669"/>
    <property type="project" value="UniProtKB-KW"/>
</dbReference>
<dbReference type="CDD" id="cd18746">
    <property type="entry name" value="PIN_VapC4-5_FitB-like"/>
    <property type="match status" value="1"/>
</dbReference>
<dbReference type="GO" id="GO:0016787">
    <property type="term" value="F:hydrolase activity"/>
    <property type="evidence" value="ECO:0007669"/>
    <property type="project" value="UniProtKB-KW"/>
</dbReference>
<keyword evidence="2" id="KW-1277">Toxin-antitoxin system</keyword>
<keyword evidence="5" id="KW-0378">Hydrolase</keyword>
<keyword evidence="10" id="KW-1185">Reference proteome</keyword>
<dbReference type="EMBL" id="CAAHFH010000001">
    <property type="protein sequence ID" value="VGO19423.1"/>
    <property type="molecule type" value="Genomic_DNA"/>
</dbReference>
<dbReference type="SUPFAM" id="SSF88723">
    <property type="entry name" value="PIN domain-like"/>
    <property type="match status" value="1"/>
</dbReference>
<name>A0A6C2UHS9_9BACT</name>
<evidence type="ECO:0000256" key="5">
    <source>
        <dbReference type="ARBA" id="ARBA00022801"/>
    </source>
</evidence>
<dbReference type="PANTHER" id="PTHR33653">
    <property type="entry name" value="RIBONUCLEASE VAPC2"/>
    <property type="match status" value="1"/>
</dbReference>